<sequence length="286" mass="31859">MSEFNRMTIVAAAEVAADFNSHSNMEVLEVQWGIDGRCSASSKSARVASWAKLACDEEHTVMTENGRVSLERALVETAITAPEARRGSESWNRLVAGLRFDGFEVMETEISVTSRFSWDGEATKKILTLVRMLPKDIPGLDFREAESEVVTLLDRSGFAVARGHLKQAVSAFQRGEWSSANGELRNFYESYLNEIAVALGYAGGDDSKAKRDFLGASVQPPFLLTDYNEWNANSQKPQYIQGLMSRMHPHGGHPGLSEEEDATFRLQITLITARLFLRRFCQRKAA</sequence>
<keyword evidence="2" id="KW-1185">Reference proteome</keyword>
<comment type="caution">
    <text evidence="1">The sequence shown here is derived from an EMBL/GenBank/DDBJ whole genome shotgun (WGS) entry which is preliminary data.</text>
</comment>
<gene>
    <name evidence="1" type="ORF">L2A60_16920</name>
</gene>
<dbReference type="RefSeq" id="WP_235705640.1">
    <property type="nucleotide sequence ID" value="NZ_JAKGBZ010000048.1"/>
</dbReference>
<dbReference type="Proteomes" id="UP001521209">
    <property type="component" value="Unassembled WGS sequence"/>
</dbReference>
<reference evidence="1 2" key="1">
    <citation type="submission" date="2022-01" db="EMBL/GenBank/DDBJ databases">
        <authorList>
            <person name="Won M."/>
            <person name="Kim S.-J."/>
            <person name="Kwon S.-W."/>
        </authorList>
    </citation>
    <scope>NUCLEOTIDE SEQUENCE [LARGE SCALE GENOMIC DNA]</scope>
    <source>
        <strain evidence="1 2">KCTC 23505</strain>
    </source>
</reference>
<proteinExistence type="predicted"/>
<evidence type="ECO:0000313" key="1">
    <source>
        <dbReference type="EMBL" id="MCF3948355.1"/>
    </source>
</evidence>
<protein>
    <recommendedName>
        <fullName evidence="3">Abortive infection protein-like C-terminal domain-containing protein</fullName>
    </recommendedName>
</protein>
<accession>A0ABS9E2U3</accession>
<dbReference type="EMBL" id="JAKGBZ010000048">
    <property type="protein sequence ID" value="MCF3948355.1"/>
    <property type="molecule type" value="Genomic_DNA"/>
</dbReference>
<evidence type="ECO:0000313" key="2">
    <source>
        <dbReference type="Proteomes" id="UP001521209"/>
    </source>
</evidence>
<organism evidence="1 2">
    <name type="scientific">Acidiphilium iwatense</name>
    <dbReference type="NCBI Taxonomy" id="768198"/>
    <lineage>
        <taxon>Bacteria</taxon>
        <taxon>Pseudomonadati</taxon>
        <taxon>Pseudomonadota</taxon>
        <taxon>Alphaproteobacteria</taxon>
        <taxon>Acetobacterales</taxon>
        <taxon>Acidocellaceae</taxon>
        <taxon>Acidiphilium</taxon>
    </lineage>
</organism>
<evidence type="ECO:0008006" key="3">
    <source>
        <dbReference type="Google" id="ProtNLM"/>
    </source>
</evidence>
<name>A0ABS9E2U3_9PROT</name>